<dbReference type="Pfam" id="PF13229">
    <property type="entry name" value="Beta_helix"/>
    <property type="match status" value="1"/>
</dbReference>
<dbReference type="PANTHER" id="PTHR36453">
    <property type="entry name" value="SECRETED PROTEIN-RELATED"/>
    <property type="match status" value="1"/>
</dbReference>
<dbReference type="RefSeq" id="WP_138697541.1">
    <property type="nucleotide sequence ID" value="NZ_JBHSAZ010000012.1"/>
</dbReference>
<protein>
    <submittedName>
        <fullName evidence="2">Right-handed parallel beta-helix repeat-containing protein</fullName>
    </submittedName>
</protein>
<accession>A0A5S4FHQ4</accession>
<dbReference type="EMBL" id="VCKX01000340">
    <property type="protein sequence ID" value="TMR18584.1"/>
    <property type="molecule type" value="Genomic_DNA"/>
</dbReference>
<dbReference type="OrthoDB" id="227157at2"/>
<organism evidence="2 3">
    <name type="scientific">Nonomuraea zeae</name>
    <dbReference type="NCBI Taxonomy" id="1642303"/>
    <lineage>
        <taxon>Bacteria</taxon>
        <taxon>Bacillati</taxon>
        <taxon>Actinomycetota</taxon>
        <taxon>Actinomycetes</taxon>
        <taxon>Streptosporangiales</taxon>
        <taxon>Streptosporangiaceae</taxon>
        <taxon>Nonomuraea</taxon>
    </lineage>
</organism>
<dbReference type="Proteomes" id="UP000306628">
    <property type="component" value="Unassembled WGS sequence"/>
</dbReference>
<dbReference type="AlphaFoldDB" id="A0A5S4FHQ4"/>
<dbReference type="SMART" id="SM00710">
    <property type="entry name" value="PbH1"/>
    <property type="match status" value="5"/>
</dbReference>
<dbReference type="InterPro" id="IPR011050">
    <property type="entry name" value="Pectin_lyase_fold/virulence"/>
</dbReference>
<reference evidence="2 3" key="1">
    <citation type="submission" date="2019-05" db="EMBL/GenBank/DDBJ databases">
        <title>Draft genome sequence of Nonomuraea zeae DSM 100528.</title>
        <authorList>
            <person name="Saricaoglu S."/>
            <person name="Isik K."/>
        </authorList>
    </citation>
    <scope>NUCLEOTIDE SEQUENCE [LARGE SCALE GENOMIC DNA]</scope>
    <source>
        <strain evidence="2 3">DSM 100528</strain>
    </source>
</reference>
<gene>
    <name evidence="2" type="ORF">ETD85_53470</name>
</gene>
<evidence type="ECO:0000259" key="1">
    <source>
        <dbReference type="Pfam" id="PF13229"/>
    </source>
</evidence>
<dbReference type="InterPro" id="IPR039448">
    <property type="entry name" value="Beta_helix"/>
</dbReference>
<dbReference type="InterPro" id="IPR006626">
    <property type="entry name" value="PbH1"/>
</dbReference>
<dbReference type="SUPFAM" id="SSF51126">
    <property type="entry name" value="Pectin lyase-like"/>
    <property type="match status" value="1"/>
</dbReference>
<evidence type="ECO:0000313" key="2">
    <source>
        <dbReference type="EMBL" id="TMR18584.1"/>
    </source>
</evidence>
<dbReference type="PANTHER" id="PTHR36453:SF1">
    <property type="entry name" value="RIGHT HANDED BETA HELIX DOMAIN-CONTAINING PROTEIN"/>
    <property type="match status" value="1"/>
</dbReference>
<proteinExistence type="predicted"/>
<dbReference type="InterPro" id="IPR012334">
    <property type="entry name" value="Pectin_lyas_fold"/>
</dbReference>
<name>A0A5S4FHQ4_9ACTN</name>
<keyword evidence="3" id="KW-1185">Reference proteome</keyword>
<feature type="domain" description="Right handed beta helix" evidence="1">
    <location>
        <begin position="339"/>
        <end position="509"/>
    </location>
</feature>
<comment type="caution">
    <text evidence="2">The sequence shown here is derived from an EMBL/GenBank/DDBJ whole genome shotgun (WGS) entry which is preliminary data.</text>
</comment>
<evidence type="ECO:0000313" key="3">
    <source>
        <dbReference type="Proteomes" id="UP000306628"/>
    </source>
</evidence>
<dbReference type="Gene3D" id="2.160.20.10">
    <property type="entry name" value="Single-stranded right-handed beta-helix, Pectin lyase-like"/>
    <property type="match status" value="2"/>
</dbReference>
<sequence length="579" mass="61367">MFQFHVAPAGDDSWPGSVERPFATLERARSAAREAAGDVVVQLRGGIHTLTRPFELTSADSGRDGHRIVYQAYGYGTPAQEEAVVSGGRLITGWREQDGAWTADVGDLDTRQLYVDGRRADRAAIEGLPGEVSTTETGYVTDSAGPREWRSPGDVEFVYRGVYPWTEARCGVATVSAVSPGEGPTEITMAQPAFGWAMELYAATWEGQTTRGPGLPTSIENDPSFLTEPGTFVLDRSRPGRHVLRYLPRPGEDPASTRVVAPVLETLLSAVGTRDVSFRGLVFAEATWLRPSRPEGFLHYHGSGYYEGGGVEVAVVGEGASVTYPAASATVPACVRFEDPAGVEIEGCRFTRLGASGLGVSGGDGLVVRGCDFDTLSAAGVTISGGAGALIEDNRVRHIGLEYAGSPGITATGTRGCTIAHNEISDVPHCGIVVGPSEGARILRNLTVNTMQVLADGGGVYVSGPQGDSWESQGLVEGNVIKDVKTAYNFGLYTDYGASWLTVEANVVMRADNTAVLQVAPPLENVVYRGNFWDADPVGHDGPPSGVTYEGNVTYKDERELNAASAAVQDRAGLLRPRP</sequence>